<dbReference type="Gene3D" id="2.40.50.90">
    <property type="match status" value="1"/>
</dbReference>
<feature type="domain" description="Excalibur calcium-binding" evidence="3">
    <location>
        <begin position="263"/>
        <end position="299"/>
    </location>
</feature>
<feature type="region of interest" description="Disordered" evidence="1">
    <location>
        <begin position="193"/>
        <end position="261"/>
    </location>
</feature>
<feature type="chain" id="PRO_5046121306" evidence="2">
    <location>
        <begin position="22"/>
        <end position="299"/>
    </location>
</feature>
<feature type="signal peptide" evidence="2">
    <location>
        <begin position="1"/>
        <end position="21"/>
    </location>
</feature>
<dbReference type="Proteomes" id="UP001494902">
    <property type="component" value="Unassembled WGS sequence"/>
</dbReference>
<comment type="caution">
    <text evidence="4">The sequence shown here is derived from an EMBL/GenBank/DDBJ whole genome shotgun (WGS) entry which is preliminary data.</text>
</comment>
<feature type="compositionally biased region" description="Low complexity" evidence="1">
    <location>
        <begin position="221"/>
        <end position="235"/>
    </location>
</feature>
<feature type="region of interest" description="Disordered" evidence="1">
    <location>
        <begin position="278"/>
        <end position="299"/>
    </location>
</feature>
<dbReference type="Pfam" id="PF05901">
    <property type="entry name" value="Excalibur"/>
    <property type="match status" value="1"/>
</dbReference>
<proteinExistence type="predicted"/>
<dbReference type="SUPFAM" id="SSF50199">
    <property type="entry name" value="Staphylococcal nuclease"/>
    <property type="match status" value="1"/>
</dbReference>
<feature type="compositionally biased region" description="Pro residues" evidence="1">
    <location>
        <begin position="236"/>
        <end position="254"/>
    </location>
</feature>
<sequence length="299" mass="29309">MSKVGLIGSVLLVAAVTCACGDTGAREDAALPAAATSSPAVAPAQAAVPGAASAASADTASGAGTSGVAGAAAVLGVGAETVRVTSITDGDTFRVGDRRIRVIGIDSCETGTTGGDAATAEARRLLTGVPVTLSREPGVDKDRYDREVRYVGTPSGDFGRLMVPGTHTNVYNGGNNASESYLSGLRALDRGRSCGASAAPERNTATQQPAPKLQAAPKTSAPTAQQAPRPVAAAPKPAPAPAPAPKPAPAPAPAPAAGGGGAYFKNCSAARAAGAAPLLRGQAGYRSALDRDNDGVACE</sequence>
<dbReference type="InterPro" id="IPR008613">
    <property type="entry name" value="Excalibur_Ca-bd_domain"/>
</dbReference>
<evidence type="ECO:0000313" key="5">
    <source>
        <dbReference type="Proteomes" id="UP001494902"/>
    </source>
</evidence>
<evidence type="ECO:0000256" key="1">
    <source>
        <dbReference type="SAM" id="MobiDB-lite"/>
    </source>
</evidence>
<dbReference type="SMART" id="SM00894">
    <property type="entry name" value="Excalibur"/>
    <property type="match status" value="1"/>
</dbReference>
<name>A0ABV1KIJ1_9PSEU</name>
<gene>
    <name evidence="4" type="ORF">WIS52_27750</name>
</gene>
<dbReference type="RefSeq" id="WP_349301350.1">
    <property type="nucleotide sequence ID" value="NZ_JBEDNQ010000014.1"/>
</dbReference>
<keyword evidence="2" id="KW-0732">Signal</keyword>
<evidence type="ECO:0000256" key="2">
    <source>
        <dbReference type="SAM" id="SignalP"/>
    </source>
</evidence>
<keyword evidence="5" id="KW-1185">Reference proteome</keyword>
<reference evidence="4 5" key="1">
    <citation type="submission" date="2024-03" db="EMBL/GenBank/DDBJ databases">
        <title>Draft genome sequence of Pseudonocardia nematodicida JCM 31783.</title>
        <authorList>
            <person name="Butdee W."/>
            <person name="Duangmal K."/>
        </authorList>
    </citation>
    <scope>NUCLEOTIDE SEQUENCE [LARGE SCALE GENOMIC DNA]</scope>
    <source>
        <strain evidence="4 5">JCM 31783</strain>
    </source>
</reference>
<dbReference type="InterPro" id="IPR035437">
    <property type="entry name" value="SNase_OB-fold_sf"/>
</dbReference>
<organism evidence="4 5">
    <name type="scientific">Pseudonocardia nematodicida</name>
    <dbReference type="NCBI Taxonomy" id="1206997"/>
    <lineage>
        <taxon>Bacteria</taxon>
        <taxon>Bacillati</taxon>
        <taxon>Actinomycetota</taxon>
        <taxon>Actinomycetes</taxon>
        <taxon>Pseudonocardiales</taxon>
        <taxon>Pseudonocardiaceae</taxon>
        <taxon>Pseudonocardia</taxon>
    </lineage>
</organism>
<protein>
    <submittedName>
        <fullName evidence="4">Thermonuclease family protein</fullName>
    </submittedName>
</protein>
<accession>A0ABV1KIJ1</accession>
<feature type="compositionally biased region" description="Basic and acidic residues" evidence="1">
    <location>
        <begin position="288"/>
        <end position="299"/>
    </location>
</feature>
<dbReference type="PROSITE" id="PS51257">
    <property type="entry name" value="PROKAR_LIPOPROTEIN"/>
    <property type="match status" value="1"/>
</dbReference>
<evidence type="ECO:0000313" key="4">
    <source>
        <dbReference type="EMBL" id="MEQ3554277.1"/>
    </source>
</evidence>
<dbReference type="EMBL" id="JBEDNQ010000014">
    <property type="protein sequence ID" value="MEQ3554277.1"/>
    <property type="molecule type" value="Genomic_DNA"/>
</dbReference>
<evidence type="ECO:0000259" key="3">
    <source>
        <dbReference type="SMART" id="SM00894"/>
    </source>
</evidence>